<dbReference type="Gene3D" id="1.20.1250.20">
    <property type="entry name" value="MFS general substrate transporter like domains"/>
    <property type="match status" value="2"/>
</dbReference>
<evidence type="ECO:0000259" key="4">
    <source>
        <dbReference type="PROSITE" id="PS50850"/>
    </source>
</evidence>
<evidence type="ECO:0000256" key="1">
    <source>
        <dbReference type="ARBA" id="ARBA00004141"/>
    </source>
</evidence>
<name>A0A9P0NMD8_APHGO</name>
<feature type="transmembrane region" description="Helical" evidence="3">
    <location>
        <begin position="123"/>
        <end position="145"/>
    </location>
</feature>
<feature type="transmembrane region" description="Helical" evidence="3">
    <location>
        <begin position="490"/>
        <end position="509"/>
    </location>
</feature>
<dbReference type="Pfam" id="PF07690">
    <property type="entry name" value="MFS_1"/>
    <property type="match status" value="2"/>
</dbReference>
<reference evidence="5" key="1">
    <citation type="submission" date="2022-02" db="EMBL/GenBank/DDBJ databases">
        <authorList>
            <person name="King R."/>
        </authorList>
    </citation>
    <scope>NUCLEOTIDE SEQUENCE</scope>
</reference>
<dbReference type="PANTHER" id="PTHR11360:SF284">
    <property type="entry name" value="EG:103B4.3 PROTEIN-RELATED"/>
    <property type="match status" value="1"/>
</dbReference>
<comment type="subcellular location">
    <subcellularLocation>
        <location evidence="1">Membrane</location>
        <topology evidence="1">Multi-pass membrane protein</topology>
    </subcellularLocation>
</comment>
<dbReference type="InterPro" id="IPR050327">
    <property type="entry name" value="Proton-linked_MCT"/>
</dbReference>
<evidence type="ECO:0000256" key="3">
    <source>
        <dbReference type="SAM" id="Phobius"/>
    </source>
</evidence>
<proteinExistence type="predicted"/>
<feature type="transmembrane region" description="Helical" evidence="3">
    <location>
        <begin position="99"/>
        <end position="117"/>
    </location>
</feature>
<sequence length="652" mass="69635">MANKMRSKNPPEKKTPSAPVINKRPPDGGWGWFVVFGSFMIHVVTDGVTYSFGVLYTEFLEVFQESKGATAWIASLLVGVTLCSGPIASIFVNKYGCRAVTIAGAILASICMMASVFANSVVILYLTIGIGTGLGFGMIYLPAIVSVTCYFDKYRSLATGIAVCGSGLGTFIFSPLVDHLVKGHGWRVTVAVISGLVMLCTVFGMLFRPLTGTAADDDSGDDDAADRPALTNGAAAATVVLNIIEPPAAENQPLHNSVGCGSVDAATRSYDHLPNSDDDDEWRAAGHDPVEMSHDALLLQSDDRRSGKGSTAAATKAAADATAASFGNDLDRQSRFTLSQPELIAASAGRHSCRLNNRQRNEVCYASQNLKPSANGGSTSGIMYQKDIFYSGSLVNINANRRRTISQSTNAGAYAAEMTNGIIESDQFSDGICCSADAKSTIKQMLDFSLLKDPVFILYTISNFLTSIGFNIPYLYLVPQAGQMGIPSKQSSYLLALLGIANTLGRIILGFISDKPWINRLMVYNLCLAICGIATMLSTFCTDILSLSLYTITFGSTIGAYVGLTSVILVDLLGLDKLTNAFGILLMFQGIASLVGPPIAGWLYDVTGSYNPGFYLSGSNIAVSGLMLFIIPYVQRRCERKELKKMTAVVNN</sequence>
<dbReference type="PANTHER" id="PTHR11360">
    <property type="entry name" value="MONOCARBOXYLATE TRANSPORTER"/>
    <property type="match status" value="1"/>
</dbReference>
<gene>
    <name evidence="5" type="ORF">APHIGO_LOCUS8416</name>
</gene>
<evidence type="ECO:0000313" key="6">
    <source>
        <dbReference type="Proteomes" id="UP001154329"/>
    </source>
</evidence>
<dbReference type="FunFam" id="1.20.1250.20:FF:000398">
    <property type="entry name" value="Monocarboxylate transporter 14"/>
    <property type="match status" value="1"/>
</dbReference>
<dbReference type="Proteomes" id="UP001154329">
    <property type="component" value="Chromosome 3"/>
</dbReference>
<dbReference type="GO" id="GO:0008028">
    <property type="term" value="F:monocarboxylic acid transmembrane transporter activity"/>
    <property type="evidence" value="ECO:0007669"/>
    <property type="project" value="TreeGrafter"/>
</dbReference>
<dbReference type="CDD" id="cd17352">
    <property type="entry name" value="MFS_MCT_SLC16"/>
    <property type="match status" value="1"/>
</dbReference>
<feature type="transmembrane region" description="Helical" evidence="3">
    <location>
        <begin position="455"/>
        <end position="478"/>
    </location>
</feature>
<dbReference type="GO" id="GO:0016020">
    <property type="term" value="C:membrane"/>
    <property type="evidence" value="ECO:0007669"/>
    <property type="project" value="UniProtKB-SubCell"/>
</dbReference>
<evidence type="ECO:0000313" key="5">
    <source>
        <dbReference type="EMBL" id="CAH1731759.1"/>
    </source>
</evidence>
<keyword evidence="3" id="KW-1133">Transmembrane helix</keyword>
<feature type="transmembrane region" description="Helical" evidence="3">
    <location>
        <begin position="157"/>
        <end position="176"/>
    </location>
</feature>
<feature type="transmembrane region" description="Helical" evidence="3">
    <location>
        <begin position="30"/>
        <end position="52"/>
    </location>
</feature>
<dbReference type="InterPro" id="IPR036259">
    <property type="entry name" value="MFS_trans_sf"/>
</dbReference>
<dbReference type="InterPro" id="IPR020846">
    <property type="entry name" value="MFS_dom"/>
</dbReference>
<organism evidence="5 6">
    <name type="scientific">Aphis gossypii</name>
    <name type="common">Cotton aphid</name>
    <dbReference type="NCBI Taxonomy" id="80765"/>
    <lineage>
        <taxon>Eukaryota</taxon>
        <taxon>Metazoa</taxon>
        <taxon>Ecdysozoa</taxon>
        <taxon>Arthropoda</taxon>
        <taxon>Hexapoda</taxon>
        <taxon>Insecta</taxon>
        <taxon>Pterygota</taxon>
        <taxon>Neoptera</taxon>
        <taxon>Paraneoptera</taxon>
        <taxon>Hemiptera</taxon>
        <taxon>Sternorrhyncha</taxon>
        <taxon>Aphidomorpha</taxon>
        <taxon>Aphidoidea</taxon>
        <taxon>Aphididae</taxon>
        <taxon>Aphidini</taxon>
        <taxon>Aphis</taxon>
        <taxon>Aphis</taxon>
    </lineage>
</organism>
<protein>
    <recommendedName>
        <fullName evidence="4">Major facilitator superfamily (MFS) profile domain-containing protein</fullName>
    </recommendedName>
</protein>
<keyword evidence="6" id="KW-1185">Reference proteome</keyword>
<feature type="domain" description="Major facilitator superfamily (MFS) profile" evidence="4">
    <location>
        <begin position="455"/>
        <end position="652"/>
    </location>
</feature>
<reference evidence="5" key="2">
    <citation type="submission" date="2022-10" db="EMBL/GenBank/DDBJ databases">
        <authorList>
            <consortium name="ENA_rothamsted_submissions"/>
            <consortium name="culmorum"/>
            <person name="King R."/>
        </authorList>
    </citation>
    <scope>NUCLEOTIDE SEQUENCE</scope>
</reference>
<evidence type="ECO:0000256" key="2">
    <source>
        <dbReference type="SAM" id="MobiDB-lite"/>
    </source>
</evidence>
<feature type="transmembrane region" description="Helical" evidence="3">
    <location>
        <begin position="72"/>
        <end position="92"/>
    </location>
</feature>
<dbReference type="AlphaFoldDB" id="A0A9P0NMD8"/>
<dbReference type="PROSITE" id="PS50850">
    <property type="entry name" value="MFS"/>
    <property type="match status" value="1"/>
</dbReference>
<dbReference type="InterPro" id="IPR011701">
    <property type="entry name" value="MFS"/>
</dbReference>
<accession>A0A9P0NMD8</accession>
<keyword evidence="3" id="KW-0472">Membrane</keyword>
<feature type="transmembrane region" description="Helical" evidence="3">
    <location>
        <begin position="547"/>
        <end position="570"/>
    </location>
</feature>
<dbReference type="SUPFAM" id="SSF103473">
    <property type="entry name" value="MFS general substrate transporter"/>
    <property type="match status" value="1"/>
</dbReference>
<dbReference type="OrthoDB" id="6499973at2759"/>
<feature type="transmembrane region" description="Helical" evidence="3">
    <location>
        <begin position="188"/>
        <end position="207"/>
    </location>
</feature>
<feature type="transmembrane region" description="Helical" evidence="3">
    <location>
        <begin position="614"/>
        <end position="634"/>
    </location>
</feature>
<feature type="region of interest" description="Disordered" evidence="2">
    <location>
        <begin position="1"/>
        <end position="23"/>
    </location>
</feature>
<feature type="transmembrane region" description="Helical" evidence="3">
    <location>
        <begin position="521"/>
        <end position="541"/>
    </location>
</feature>
<keyword evidence="3" id="KW-0812">Transmembrane</keyword>
<dbReference type="EMBL" id="OU899036">
    <property type="protein sequence ID" value="CAH1731759.1"/>
    <property type="molecule type" value="Genomic_DNA"/>
</dbReference>
<feature type="transmembrane region" description="Helical" evidence="3">
    <location>
        <begin position="582"/>
        <end position="602"/>
    </location>
</feature>